<evidence type="ECO:0000313" key="22">
    <source>
        <dbReference type="EMBL" id="CAF1250889.1"/>
    </source>
</evidence>
<proteinExistence type="inferred from homology"/>
<evidence type="ECO:0000256" key="7">
    <source>
        <dbReference type="ARBA" id="ARBA00022516"/>
    </source>
</evidence>
<dbReference type="SUPFAM" id="SSF52210">
    <property type="entry name" value="Succinyl-CoA synthetase domains"/>
    <property type="match status" value="1"/>
</dbReference>
<dbReference type="FunFam" id="3.40.50.261:FF:000004">
    <property type="entry name" value="ATP-citrate synthase subunit"/>
    <property type="match status" value="1"/>
</dbReference>
<evidence type="ECO:0000256" key="5">
    <source>
        <dbReference type="ARBA" id="ARBA00012639"/>
    </source>
</evidence>
<keyword evidence="10" id="KW-0479">Metal-binding</keyword>
<dbReference type="FunFam" id="1.10.230.10:FF:000004">
    <property type="entry name" value="ATP-citrate synthase"/>
    <property type="match status" value="2"/>
</dbReference>
<comment type="similarity">
    <text evidence="3">In the N-terminal section; belongs to the succinate/malate CoA ligase beta subunit family.</text>
</comment>
<dbReference type="InterPro" id="IPR016143">
    <property type="entry name" value="Citrate_synth-like_sm_a-sub"/>
</dbReference>
<evidence type="ECO:0000256" key="14">
    <source>
        <dbReference type="ARBA" id="ARBA00023098"/>
    </source>
</evidence>
<evidence type="ECO:0000256" key="16">
    <source>
        <dbReference type="ARBA" id="ARBA00030982"/>
    </source>
</evidence>
<dbReference type="InterPro" id="IPR016102">
    <property type="entry name" value="Succinyl-CoA_synth-like"/>
</dbReference>
<feature type="compositionally biased region" description="Low complexity" evidence="18">
    <location>
        <begin position="471"/>
        <end position="483"/>
    </location>
</feature>
<dbReference type="PROSITE" id="PS01216">
    <property type="entry name" value="SUCCINYL_COA_LIG_1"/>
    <property type="match status" value="1"/>
</dbReference>
<evidence type="ECO:0000313" key="23">
    <source>
        <dbReference type="Proteomes" id="UP000663845"/>
    </source>
</evidence>
<dbReference type="FunFam" id="1.10.580.10:FF:000009">
    <property type="entry name" value="ATP-citrate synthase"/>
    <property type="match status" value="2"/>
</dbReference>
<evidence type="ECO:0000256" key="15">
    <source>
        <dbReference type="ARBA" id="ARBA00030151"/>
    </source>
</evidence>
<keyword evidence="11" id="KW-0547">Nucleotide-binding</keyword>
<evidence type="ECO:0000256" key="13">
    <source>
        <dbReference type="ARBA" id="ARBA00022842"/>
    </source>
</evidence>
<feature type="compositionally biased region" description="Polar residues" evidence="18">
    <location>
        <begin position="453"/>
        <end position="466"/>
    </location>
</feature>
<keyword evidence="6" id="KW-0963">Cytoplasm</keyword>
<dbReference type="Gene3D" id="1.10.230.10">
    <property type="entry name" value="Cytochrome P450-Terp, domain 2"/>
    <property type="match status" value="2"/>
</dbReference>
<dbReference type="SUPFAM" id="SSF51735">
    <property type="entry name" value="NAD(P)-binding Rossmann-fold domains"/>
    <property type="match status" value="1"/>
</dbReference>
<dbReference type="GO" id="GO:0046872">
    <property type="term" value="F:metal ion binding"/>
    <property type="evidence" value="ECO:0007669"/>
    <property type="project" value="UniProtKB-KW"/>
</dbReference>
<dbReference type="InterPro" id="IPR036969">
    <property type="entry name" value="Citrate_synthase_sf"/>
</dbReference>
<dbReference type="SUPFAM" id="SSF48256">
    <property type="entry name" value="Citrate synthase"/>
    <property type="match status" value="2"/>
</dbReference>
<comment type="similarity">
    <text evidence="2">In the C-terminal section; belongs to the succinate/malate CoA ligase alpha subunit family.</text>
</comment>
<feature type="compositionally biased region" description="Polar residues" evidence="18">
    <location>
        <begin position="436"/>
        <end position="445"/>
    </location>
</feature>
<evidence type="ECO:0000256" key="4">
    <source>
        <dbReference type="ARBA" id="ARBA00011881"/>
    </source>
</evidence>
<dbReference type="PANTHER" id="PTHR23118">
    <property type="entry name" value="ATP-CITRATE SYNTHASE"/>
    <property type="match status" value="1"/>
</dbReference>
<gene>
    <name evidence="22" type="ORF">JYZ213_LOCUS29610</name>
</gene>
<dbReference type="CDD" id="cd06100">
    <property type="entry name" value="CCL_ACL-C"/>
    <property type="match status" value="2"/>
</dbReference>
<protein>
    <recommendedName>
        <fullName evidence="5">ATP citrate synthase</fullName>
        <ecNumber evidence="5">2.3.3.8</ecNumber>
    </recommendedName>
    <alternativeName>
        <fullName evidence="15">ATP-citrate (pro-S-)-lyase</fullName>
    </alternativeName>
    <alternativeName>
        <fullName evidence="16">Citrate cleavage enzyme</fullName>
    </alternativeName>
</protein>
<dbReference type="FunFam" id="3.40.50.720:FF:000024">
    <property type="entry name" value="Probable ATP-citrate synthase"/>
    <property type="match status" value="1"/>
</dbReference>
<dbReference type="Gene3D" id="3.30.470.110">
    <property type="match status" value="1"/>
</dbReference>
<dbReference type="GO" id="GO:0005524">
    <property type="term" value="F:ATP binding"/>
    <property type="evidence" value="ECO:0007669"/>
    <property type="project" value="UniProtKB-KW"/>
</dbReference>
<dbReference type="InterPro" id="IPR002020">
    <property type="entry name" value="Citrate_synthase"/>
</dbReference>
<dbReference type="Gene3D" id="3.40.50.261">
    <property type="entry name" value="Succinyl-CoA synthetase domains"/>
    <property type="match status" value="2"/>
</dbReference>
<dbReference type="EMBL" id="CAJNOG010000456">
    <property type="protein sequence ID" value="CAF1250889.1"/>
    <property type="molecule type" value="Genomic_DNA"/>
</dbReference>
<sequence>MSTKAIYEATGKKILNKYLGSTAAECRCVSVDADTNWDELIANNRWLENERLVVKPDQLIKRRGKLGLIKGNVTIYGAKDFILETLGKEISIGHTTGKLKHFIIEPFLEHSGSDEMYICIYSNRDGEIILFHHEGGIDIGDVDSKALQYVIHIDDSFDVKQMETTLLKHVPTERQVHLSAFITKLFQVYMDLHFTYLEINPLVVTKNAVHVLDLASRLDQTADYLCASKWGKIAFPPPFGRDALPEEAYIAELDAKSGASLKLTVLNPKGRVWTMVAGGGASVIYSDTICDMGFASELANYGEYSGAPSEQQTYEYAKTVLSLIVKEKHPDGKTLIIGGGIANFTNVAATFKGIVKALREYCVQLIEHKVSVFVRRAGPNYQEGLRVMREVGASLGIPIHVFGPETHMTAIVGMALGKRPIAPPEQEELTTANFLLPTSANQSKPNTDEQRKTLSNSISLDRQLSLKSEDSGASANSSNTTTTKVTDDMKKCSLDRPLFSNTTKSIVWGMQTKAVQGMLDFDHVCRRAQPSVVAMIYPFTGDHKQKFYWGHEEILLPCYKNMADCMKRHPDADVLINFASLRSAYDSTIETLRYPQIRTIAIIAEGIPEQLTRRMLRLANKQGVFLIGPATVGGLKAGCFKIGHTGGMLDNILMSKLYRPGSVAYVSRSGGMSNELNNIVCRNSDGVYEGIAIGGDRYPGTTFTDHIYRYESDPEAKIIVLLGEVGGIEEYHICEAIKSKRITKPLIAWCIGTCSSMFTSEVQFGHAGSHADSDHETAIAKNKALREAGAYVPNSFDELGDLIHLVFQDLVRAGQLEPKPDLLPPSVPMDYDWARELGLIRKPASFMTSIVDDRGQELLYAGMPITDVIKEDMGIGGVLSLLWFRKRLPKYATEFLEMTLMVTADHGPAVSGAHNTIVCARAGKDLVSCLASGLLTIGDRFGGALDNAAKQFSEAFDTGLHPADFVNKMRKDGQLIMGIGHRVKSLNNPDMRVVLLKKFAKEHFPATPLLDYALEVEKITVSKKPNLILNVDGCIGVSMVDLLRNCGCFTLEEASEFIENGALNGLFVLGRSMGFIGEYFIICHFLDQKRLRQGLYRHPWDDISFDELGDLIHLVFQDLVRAGQLEPKPDLLPPSVPMDYDWARELGLIRKPASFMTSIVDDRGQELLYAGMPITDVIKEDMGIGGVLSLLWFRKRLPKYATEFLEMTLMVTADHGPAVSGAHNTIVCARAGKDLVSCLASGLLTIGDRFGGALDNAAKQFSEAFDTGLHPADFVNKMRKDGQLIMGIGHRVKSLNNPDMRVVLLKKFAKEHFPATPLLDYALEVEKITVSKKPNLILNVDGCIGVSMVDLLRNCGCFTLEEASEFIENGALNGLFVLGRSMGFIGHFLDQKRLRQGLYRHPWDDISYVLPEAIMGFIGHFLDQKRLRQGLYRHPWDDISYVLPEAM</sequence>
<feature type="region of interest" description="Disordered" evidence="18">
    <location>
        <begin position="436"/>
        <end position="485"/>
    </location>
</feature>
<evidence type="ECO:0000256" key="9">
    <source>
        <dbReference type="ARBA" id="ARBA00022679"/>
    </source>
</evidence>
<dbReference type="InterPro" id="IPR033847">
    <property type="entry name" value="Citrt_syn/SCS-alpha_CS"/>
</dbReference>
<dbReference type="InterPro" id="IPR032263">
    <property type="entry name" value="Citrate-bd"/>
</dbReference>
<keyword evidence="13" id="KW-0460">Magnesium</keyword>
<evidence type="ECO:0000256" key="10">
    <source>
        <dbReference type="ARBA" id="ARBA00022723"/>
    </source>
</evidence>
<comment type="caution">
    <text evidence="22">The sequence shown here is derived from an EMBL/GenBank/DDBJ whole genome shotgun (WGS) entry which is preliminary data.</text>
</comment>
<dbReference type="Gene3D" id="3.40.50.720">
    <property type="entry name" value="NAD(P)-binding Rossmann-like Domain"/>
    <property type="match status" value="1"/>
</dbReference>
<dbReference type="InterPro" id="IPR005811">
    <property type="entry name" value="SUCC_ACL_C"/>
</dbReference>
<evidence type="ECO:0000256" key="8">
    <source>
        <dbReference type="ARBA" id="ARBA00022553"/>
    </source>
</evidence>
<dbReference type="GO" id="GO:0006633">
    <property type="term" value="P:fatty acid biosynthetic process"/>
    <property type="evidence" value="ECO:0007669"/>
    <property type="project" value="TreeGrafter"/>
</dbReference>
<dbReference type="GO" id="GO:0005829">
    <property type="term" value="C:cytosol"/>
    <property type="evidence" value="ECO:0007669"/>
    <property type="project" value="TreeGrafter"/>
</dbReference>
<dbReference type="Pfam" id="PF24948">
    <property type="entry name" value="Citrate_synth_N"/>
    <property type="match status" value="1"/>
</dbReference>
<evidence type="ECO:0000259" key="19">
    <source>
        <dbReference type="Pfam" id="PF00549"/>
    </source>
</evidence>
<evidence type="ECO:0000256" key="18">
    <source>
        <dbReference type="SAM" id="MobiDB-lite"/>
    </source>
</evidence>
<comment type="subcellular location">
    <subcellularLocation>
        <location evidence="1">Cytoplasm</location>
    </subcellularLocation>
</comment>
<dbReference type="Pfam" id="PF16114">
    <property type="entry name" value="Citrate_bind"/>
    <property type="match status" value="1"/>
</dbReference>
<evidence type="ECO:0000256" key="2">
    <source>
        <dbReference type="ARBA" id="ARBA00005899"/>
    </source>
</evidence>
<dbReference type="GO" id="GO:0006085">
    <property type="term" value="P:acetyl-CoA biosynthetic process"/>
    <property type="evidence" value="ECO:0007669"/>
    <property type="project" value="TreeGrafter"/>
</dbReference>
<keyword evidence="12" id="KW-0067">ATP-binding</keyword>
<dbReference type="SUPFAM" id="SSF56059">
    <property type="entry name" value="Glutathione synthetase ATP-binding domain-like"/>
    <property type="match status" value="1"/>
</dbReference>
<keyword evidence="14" id="KW-0443">Lipid metabolism</keyword>
<dbReference type="Gene3D" id="1.10.580.10">
    <property type="entry name" value="Citrate Synthase, domain 1"/>
    <property type="match status" value="2"/>
</dbReference>
<dbReference type="InterPro" id="IPR016142">
    <property type="entry name" value="Citrate_synth-like_lrg_a-sub"/>
</dbReference>
<feature type="domain" description="ATP-citrate synthase ATP-grasp" evidence="21">
    <location>
        <begin position="2"/>
        <end position="230"/>
    </location>
</feature>
<evidence type="ECO:0000259" key="21">
    <source>
        <dbReference type="Pfam" id="PF24948"/>
    </source>
</evidence>
<dbReference type="GO" id="GO:0003878">
    <property type="term" value="F:ATP citrate synthase activity"/>
    <property type="evidence" value="ECO:0007669"/>
    <property type="project" value="UniProtKB-EC"/>
</dbReference>
<organism evidence="22 23">
    <name type="scientific">Adineta steineri</name>
    <dbReference type="NCBI Taxonomy" id="433720"/>
    <lineage>
        <taxon>Eukaryota</taxon>
        <taxon>Metazoa</taxon>
        <taxon>Spiralia</taxon>
        <taxon>Gnathifera</taxon>
        <taxon>Rotifera</taxon>
        <taxon>Eurotatoria</taxon>
        <taxon>Bdelloidea</taxon>
        <taxon>Adinetida</taxon>
        <taxon>Adinetidae</taxon>
        <taxon>Adineta</taxon>
    </lineage>
</organism>
<dbReference type="PANTHER" id="PTHR23118:SF42">
    <property type="entry name" value="ATP-CITRATE SYNTHASE"/>
    <property type="match status" value="1"/>
</dbReference>
<dbReference type="Proteomes" id="UP000663845">
    <property type="component" value="Unassembled WGS sequence"/>
</dbReference>
<name>A0A815A435_9BILA</name>
<accession>A0A815A435</accession>
<keyword evidence="9" id="KW-0808">Transferase</keyword>
<evidence type="ECO:0000256" key="12">
    <source>
        <dbReference type="ARBA" id="ARBA00022840"/>
    </source>
</evidence>
<comment type="function">
    <text evidence="17">Catalyzes the cleavage of citrate into oxaloacetate and acetyl-CoA, the latter serving as common substrate in multiple biochemical reactions in protein, carbohydrate and lipid metabolism.</text>
</comment>
<evidence type="ECO:0000256" key="6">
    <source>
        <dbReference type="ARBA" id="ARBA00022490"/>
    </source>
</evidence>
<dbReference type="InterPro" id="IPR056749">
    <property type="entry name" value="Citrate_synth_N"/>
</dbReference>
<keyword evidence="8" id="KW-0597">Phosphoprotein</keyword>
<feature type="domain" description="ATP-citrate synthase citrate-binding" evidence="20">
    <location>
        <begin position="241"/>
        <end position="417"/>
    </location>
</feature>
<dbReference type="EC" id="2.3.3.8" evidence="5"/>
<evidence type="ECO:0000256" key="3">
    <source>
        <dbReference type="ARBA" id="ARBA00010719"/>
    </source>
</evidence>
<evidence type="ECO:0000256" key="17">
    <source>
        <dbReference type="ARBA" id="ARBA00093367"/>
    </source>
</evidence>
<dbReference type="FunFam" id="3.40.50.261:FF:000003">
    <property type="entry name" value="ATP-citrate synthase subunit"/>
    <property type="match status" value="1"/>
</dbReference>
<keyword evidence="7" id="KW-0444">Lipid biosynthesis</keyword>
<reference evidence="22" key="1">
    <citation type="submission" date="2021-02" db="EMBL/GenBank/DDBJ databases">
        <authorList>
            <person name="Nowell W R."/>
        </authorList>
    </citation>
    <scope>NUCLEOTIDE SEQUENCE</scope>
</reference>
<evidence type="ECO:0000256" key="11">
    <source>
        <dbReference type="ARBA" id="ARBA00022741"/>
    </source>
</evidence>
<evidence type="ECO:0000259" key="20">
    <source>
        <dbReference type="Pfam" id="PF16114"/>
    </source>
</evidence>
<comment type="subunit">
    <text evidence="4">Homotetramer.</text>
</comment>
<feature type="domain" description="ATP-citrate synthase/succinyl-CoA ligase C-terminal" evidence="19">
    <location>
        <begin position="666"/>
        <end position="790"/>
    </location>
</feature>
<dbReference type="Pfam" id="PF00549">
    <property type="entry name" value="Ligase_CoA"/>
    <property type="match status" value="1"/>
</dbReference>
<dbReference type="Pfam" id="PF00285">
    <property type="entry name" value="Citrate_synt"/>
    <property type="match status" value="2"/>
</dbReference>
<evidence type="ECO:0000256" key="1">
    <source>
        <dbReference type="ARBA" id="ARBA00004496"/>
    </source>
</evidence>
<dbReference type="InterPro" id="IPR036291">
    <property type="entry name" value="NAD(P)-bd_dom_sf"/>
</dbReference>